<comment type="caution">
    <text evidence="6">The sequence shown here is derived from an EMBL/GenBank/DDBJ whole genome shotgun (WGS) entry which is preliminary data.</text>
</comment>
<dbReference type="InterPro" id="IPR029483">
    <property type="entry name" value="GH97_C"/>
</dbReference>
<dbReference type="Pfam" id="PF10566">
    <property type="entry name" value="Glyco_hydro_97"/>
    <property type="match status" value="1"/>
</dbReference>
<dbReference type="Pfam" id="PF14509">
    <property type="entry name" value="GH97_C"/>
    <property type="match status" value="1"/>
</dbReference>
<dbReference type="InterPro" id="IPR052720">
    <property type="entry name" value="Glycosyl_hydrolase_97"/>
</dbReference>
<keyword evidence="2 6" id="KW-0326">Glycosidase</keyword>
<evidence type="ECO:0000259" key="3">
    <source>
        <dbReference type="Pfam" id="PF10566"/>
    </source>
</evidence>
<proteinExistence type="predicted"/>
<dbReference type="EC" id="3.2.1.22" evidence="6"/>
<evidence type="ECO:0000313" key="6">
    <source>
        <dbReference type="EMBL" id="KAA6343844.1"/>
    </source>
</evidence>
<dbReference type="Gene3D" id="2.70.98.10">
    <property type="match status" value="1"/>
</dbReference>
<dbReference type="InterPro" id="IPR014718">
    <property type="entry name" value="GH-type_carb-bd"/>
</dbReference>
<evidence type="ECO:0000259" key="4">
    <source>
        <dbReference type="Pfam" id="PF14508"/>
    </source>
</evidence>
<dbReference type="InterPro" id="IPR017853">
    <property type="entry name" value="GH"/>
</dbReference>
<dbReference type="InterPro" id="IPR029486">
    <property type="entry name" value="GH97_N"/>
</dbReference>
<dbReference type="GO" id="GO:0030246">
    <property type="term" value="F:carbohydrate binding"/>
    <property type="evidence" value="ECO:0007669"/>
    <property type="project" value="InterPro"/>
</dbReference>
<dbReference type="InterPro" id="IPR013780">
    <property type="entry name" value="Glyco_hydro_b"/>
</dbReference>
<gene>
    <name evidence="6" type="ORF">EZS27_008509</name>
</gene>
<feature type="domain" description="Glycosyl-hydrolase 97 N-terminal" evidence="4">
    <location>
        <begin position="42"/>
        <end position="309"/>
    </location>
</feature>
<evidence type="ECO:0000256" key="1">
    <source>
        <dbReference type="ARBA" id="ARBA00022801"/>
    </source>
</evidence>
<feature type="domain" description="Glycosyl-hydrolase 97 C-terminal oligomerisation" evidence="5">
    <location>
        <begin position="583"/>
        <end position="676"/>
    </location>
</feature>
<name>A0A5J4SCG8_9ZZZZ</name>
<dbReference type="InterPro" id="IPR019563">
    <property type="entry name" value="GH97_catalytic"/>
</dbReference>
<dbReference type="AlphaFoldDB" id="A0A5J4SCG8"/>
<accession>A0A5J4SCG8</accession>
<dbReference type="GO" id="GO:0004557">
    <property type="term" value="F:alpha-galactosidase activity"/>
    <property type="evidence" value="ECO:0007669"/>
    <property type="project" value="UniProtKB-EC"/>
</dbReference>
<dbReference type="Pfam" id="PF14508">
    <property type="entry name" value="GH97_N"/>
    <property type="match status" value="1"/>
</dbReference>
<reference evidence="6" key="1">
    <citation type="submission" date="2019-03" db="EMBL/GenBank/DDBJ databases">
        <title>Single cell metagenomics reveals metabolic interactions within the superorganism composed of flagellate Streblomastix strix and complex community of Bacteroidetes bacteria on its surface.</title>
        <authorList>
            <person name="Treitli S.C."/>
            <person name="Kolisko M."/>
            <person name="Husnik F."/>
            <person name="Keeling P."/>
            <person name="Hampl V."/>
        </authorList>
    </citation>
    <scope>NUCLEOTIDE SEQUENCE</scope>
    <source>
        <strain evidence="6">STM</strain>
    </source>
</reference>
<dbReference type="EMBL" id="SNRY01000249">
    <property type="protein sequence ID" value="KAA6343844.1"/>
    <property type="molecule type" value="Genomic_DNA"/>
</dbReference>
<evidence type="ECO:0000256" key="2">
    <source>
        <dbReference type="ARBA" id="ARBA00023295"/>
    </source>
</evidence>
<dbReference type="PANTHER" id="PTHR35803">
    <property type="entry name" value="GLUCAN 1,4-ALPHA-GLUCOSIDASE SUSB-RELATED"/>
    <property type="match status" value="1"/>
</dbReference>
<protein>
    <submittedName>
        <fullName evidence="6">Alpha-glucosidase</fullName>
        <ecNumber evidence="6">3.2.1.22</ecNumber>
    </submittedName>
</protein>
<dbReference type="Gene3D" id="3.20.20.70">
    <property type="entry name" value="Aldolase class I"/>
    <property type="match status" value="1"/>
</dbReference>
<feature type="domain" description="Glycosyl-hydrolase 97 catalytic" evidence="3">
    <location>
        <begin position="329"/>
        <end position="483"/>
    </location>
</feature>
<dbReference type="InterPro" id="IPR013785">
    <property type="entry name" value="Aldolase_TIM"/>
</dbReference>
<sequence length="681" mass="77186">MCRLKNDKRKNDICITMKKTALVALWLCLLPLSVQAQKKFVLTSPNGQIIITVGIDHKITYSVTCNEETVIDVSPLSLTLSTGEVWGNNAQLSKSNTQNIQKNILSPFYWKDRITDEYTELVLTFKKQWGVEFRAYNDGVAYRFVNQRIEPFTVQNEEVVYNFGKEVTATVPYVGVGKDGDYKSQFMNSFENTYVTGELSQLNKGRLMFLPLLVHSTGGKKICITEVDLESYPGLYLTNAEGNNKLSGVFAAYPKKTQQGGHNRLQSRVGEREAYIAQVNAPRTFPWRVAIITTTDKELADSDMTYKLASSSRVPDISWIKPGKVAWDWWNDWNIDGVDFVSGINNNTYKYYIDFAAANGIEYVILDEGWAVNLQADLMQVVKEIDMKELVDYAAKKNIGIILWAGYYAFNRDMEKICRHYSQMGVKGFKVDFMDRDDQEMVEFVYRAADACAKYHLILDLHGMYKPAGLNRTYPNVLNVEGVFGLEQMKWSPASVDQVKYDVTIPFIRQVAGPLDYTQGAMRNAARGNYYPCDSEPMSQGTRCRQLATYVVFYSPFNMLCDTPGNYLREAESLAFIATVPTVWNESITLDGKQGEYIVTARRHGNTWYIGGLTNWEARDIAVDLSFLKGEKRSATLFRDGTNAHRIGRDYKKETLNLDKEKSLPVHLASGGGFVLIVNVE</sequence>
<dbReference type="PANTHER" id="PTHR35803:SF2">
    <property type="entry name" value="RETAINING ALPHA-GALACTOSIDASE"/>
    <property type="match status" value="1"/>
</dbReference>
<keyword evidence="1 6" id="KW-0378">Hydrolase</keyword>
<organism evidence="6">
    <name type="scientific">termite gut metagenome</name>
    <dbReference type="NCBI Taxonomy" id="433724"/>
    <lineage>
        <taxon>unclassified sequences</taxon>
        <taxon>metagenomes</taxon>
        <taxon>organismal metagenomes</taxon>
    </lineage>
</organism>
<dbReference type="Gene3D" id="2.60.40.1180">
    <property type="entry name" value="Golgi alpha-mannosidase II"/>
    <property type="match status" value="1"/>
</dbReference>
<dbReference type="SUPFAM" id="SSF51445">
    <property type="entry name" value="(Trans)glycosidases"/>
    <property type="match status" value="1"/>
</dbReference>
<evidence type="ECO:0000259" key="5">
    <source>
        <dbReference type="Pfam" id="PF14509"/>
    </source>
</evidence>